<protein>
    <submittedName>
        <fullName evidence="2">Uncharacterized protein</fullName>
    </submittedName>
</protein>
<reference evidence="2" key="1">
    <citation type="journal article" date="2022" name="IScience">
        <title>Evolution of zygomycete secretomes and the origins of terrestrial fungal ecologies.</title>
        <authorList>
            <person name="Chang Y."/>
            <person name="Wang Y."/>
            <person name="Mondo S."/>
            <person name="Ahrendt S."/>
            <person name="Andreopoulos W."/>
            <person name="Barry K."/>
            <person name="Beard J."/>
            <person name="Benny G.L."/>
            <person name="Blankenship S."/>
            <person name="Bonito G."/>
            <person name="Cuomo C."/>
            <person name="Desiro A."/>
            <person name="Gervers K.A."/>
            <person name="Hundley H."/>
            <person name="Kuo A."/>
            <person name="LaButti K."/>
            <person name="Lang B.F."/>
            <person name="Lipzen A."/>
            <person name="O'Donnell K."/>
            <person name="Pangilinan J."/>
            <person name="Reynolds N."/>
            <person name="Sandor L."/>
            <person name="Smith M.E."/>
            <person name="Tsang A."/>
            <person name="Grigoriev I.V."/>
            <person name="Stajich J.E."/>
            <person name="Spatafora J.W."/>
        </authorList>
    </citation>
    <scope>NUCLEOTIDE SEQUENCE</scope>
    <source>
        <strain evidence="2">RSA 2281</strain>
    </source>
</reference>
<feature type="region of interest" description="Disordered" evidence="1">
    <location>
        <begin position="1"/>
        <end position="196"/>
    </location>
</feature>
<dbReference type="EMBL" id="JAIXMP010000022">
    <property type="protein sequence ID" value="KAI9255731.1"/>
    <property type="molecule type" value="Genomic_DNA"/>
</dbReference>
<reference evidence="2" key="2">
    <citation type="submission" date="2023-02" db="EMBL/GenBank/DDBJ databases">
        <authorList>
            <consortium name="DOE Joint Genome Institute"/>
            <person name="Mondo S.J."/>
            <person name="Chang Y."/>
            <person name="Wang Y."/>
            <person name="Ahrendt S."/>
            <person name="Andreopoulos W."/>
            <person name="Barry K."/>
            <person name="Beard J."/>
            <person name="Benny G.L."/>
            <person name="Blankenship S."/>
            <person name="Bonito G."/>
            <person name="Cuomo C."/>
            <person name="Desiro A."/>
            <person name="Gervers K.A."/>
            <person name="Hundley H."/>
            <person name="Kuo A."/>
            <person name="LaButti K."/>
            <person name="Lang B.F."/>
            <person name="Lipzen A."/>
            <person name="O'Donnell K."/>
            <person name="Pangilinan J."/>
            <person name="Reynolds N."/>
            <person name="Sandor L."/>
            <person name="Smith M.W."/>
            <person name="Tsang A."/>
            <person name="Grigoriev I.V."/>
            <person name="Stajich J.E."/>
            <person name="Spatafora J.W."/>
        </authorList>
    </citation>
    <scope>NUCLEOTIDE SEQUENCE</scope>
    <source>
        <strain evidence="2">RSA 2281</strain>
    </source>
</reference>
<name>A0AAD5K5A6_9FUNG</name>
<comment type="caution">
    <text evidence="2">The sequence shown here is derived from an EMBL/GenBank/DDBJ whole genome shotgun (WGS) entry which is preliminary data.</text>
</comment>
<organism evidence="2 3">
    <name type="scientific">Phascolomyces articulosus</name>
    <dbReference type="NCBI Taxonomy" id="60185"/>
    <lineage>
        <taxon>Eukaryota</taxon>
        <taxon>Fungi</taxon>
        <taxon>Fungi incertae sedis</taxon>
        <taxon>Mucoromycota</taxon>
        <taxon>Mucoromycotina</taxon>
        <taxon>Mucoromycetes</taxon>
        <taxon>Mucorales</taxon>
        <taxon>Lichtheimiaceae</taxon>
        <taxon>Phascolomyces</taxon>
    </lineage>
</organism>
<evidence type="ECO:0000313" key="3">
    <source>
        <dbReference type="Proteomes" id="UP001209540"/>
    </source>
</evidence>
<gene>
    <name evidence="2" type="ORF">BDA99DRAFT_149245</name>
</gene>
<evidence type="ECO:0000313" key="2">
    <source>
        <dbReference type="EMBL" id="KAI9255731.1"/>
    </source>
</evidence>
<feature type="compositionally biased region" description="Basic residues" evidence="1">
    <location>
        <begin position="170"/>
        <end position="194"/>
    </location>
</feature>
<feature type="compositionally biased region" description="Basic and acidic residues" evidence="1">
    <location>
        <begin position="71"/>
        <end position="87"/>
    </location>
</feature>
<feature type="compositionally biased region" description="Basic residues" evidence="1">
    <location>
        <begin position="102"/>
        <end position="113"/>
    </location>
</feature>
<proteinExistence type="predicted"/>
<dbReference type="Proteomes" id="UP001209540">
    <property type="component" value="Unassembled WGS sequence"/>
</dbReference>
<feature type="compositionally biased region" description="Polar residues" evidence="1">
    <location>
        <begin position="25"/>
        <end position="70"/>
    </location>
</feature>
<accession>A0AAD5K5A6</accession>
<keyword evidence="3" id="KW-1185">Reference proteome</keyword>
<sequence>MSFDSSNPPPANRLSDVEEGEINEEPSTATDNKGKSSPLTKATDANTTAKSTITNNIATPPLSNNGSSMDNQKEEIKSFNDEIEKFNDGVNCDDNNNEGVKDKKRLQVPRKRTCPGEVTSDDDPFEEYERLARRTKARSSSRDRHTPPPAHRSSPSSQQFHEERRSSRDSRRRSRSRGHRSPSRHSSRSRHRSRSRNEHILVHAINVHVTIAITDNLIDILVNEIADTIAEVLQDARHQVDIVHLQRTKSAMQPAHQEQFHHCRRRKNIVEMMV</sequence>
<dbReference type="AlphaFoldDB" id="A0AAD5K5A6"/>
<feature type="compositionally biased region" description="Basic and acidic residues" evidence="1">
    <location>
        <begin position="160"/>
        <end position="169"/>
    </location>
</feature>
<evidence type="ECO:0000256" key="1">
    <source>
        <dbReference type="SAM" id="MobiDB-lite"/>
    </source>
</evidence>